<accession>A0AAD3TDA0</accession>
<dbReference type="Proteomes" id="UP001279734">
    <property type="component" value="Unassembled WGS sequence"/>
</dbReference>
<reference evidence="1" key="1">
    <citation type="submission" date="2023-05" db="EMBL/GenBank/DDBJ databases">
        <title>Nepenthes gracilis genome sequencing.</title>
        <authorList>
            <person name="Fukushima K."/>
        </authorList>
    </citation>
    <scope>NUCLEOTIDE SEQUENCE</scope>
    <source>
        <strain evidence="1">SING2019-196</strain>
    </source>
</reference>
<dbReference type="EMBL" id="BSYO01000032">
    <property type="protein sequence ID" value="GMH26809.1"/>
    <property type="molecule type" value="Genomic_DNA"/>
</dbReference>
<evidence type="ECO:0000313" key="2">
    <source>
        <dbReference type="Proteomes" id="UP001279734"/>
    </source>
</evidence>
<dbReference type="AlphaFoldDB" id="A0AAD3TDA0"/>
<comment type="caution">
    <text evidence="1">The sequence shown here is derived from an EMBL/GenBank/DDBJ whole genome shotgun (WGS) entry which is preliminary data.</text>
</comment>
<organism evidence="1 2">
    <name type="scientific">Nepenthes gracilis</name>
    <name type="common">Slender pitcher plant</name>
    <dbReference type="NCBI Taxonomy" id="150966"/>
    <lineage>
        <taxon>Eukaryota</taxon>
        <taxon>Viridiplantae</taxon>
        <taxon>Streptophyta</taxon>
        <taxon>Embryophyta</taxon>
        <taxon>Tracheophyta</taxon>
        <taxon>Spermatophyta</taxon>
        <taxon>Magnoliopsida</taxon>
        <taxon>eudicotyledons</taxon>
        <taxon>Gunneridae</taxon>
        <taxon>Pentapetalae</taxon>
        <taxon>Caryophyllales</taxon>
        <taxon>Nepenthaceae</taxon>
        <taxon>Nepenthes</taxon>
    </lineage>
</organism>
<name>A0AAD3TDA0_NEPGR</name>
<gene>
    <name evidence="1" type="ORF">Nepgr_028652</name>
</gene>
<keyword evidence="2" id="KW-1185">Reference proteome</keyword>
<proteinExistence type="predicted"/>
<protein>
    <submittedName>
        <fullName evidence="1">Uncharacterized protein</fullName>
    </submittedName>
</protein>
<evidence type="ECO:0000313" key="1">
    <source>
        <dbReference type="EMBL" id="GMH26809.1"/>
    </source>
</evidence>
<sequence length="80" mass="8686">MICDRILDGRLEMIFVEEPAAREEDPSFAAPHLSNNSFLSSLAIFISFPSSPAVSPSVSCSVIDGFLSYFRVQVVGLNSC</sequence>